<keyword evidence="9" id="KW-1185">Reference proteome</keyword>
<evidence type="ECO:0000256" key="1">
    <source>
        <dbReference type="ARBA" id="ARBA00005251"/>
    </source>
</evidence>
<dbReference type="SUPFAM" id="SSF54211">
    <property type="entry name" value="Ribosomal protein S5 domain 2-like"/>
    <property type="match status" value="1"/>
</dbReference>
<evidence type="ECO:0000256" key="3">
    <source>
        <dbReference type="ARBA" id="ARBA00023274"/>
    </source>
</evidence>
<evidence type="ECO:0000256" key="7">
    <source>
        <dbReference type="SAM" id="MobiDB-lite"/>
    </source>
</evidence>
<dbReference type="Proteomes" id="UP000006860">
    <property type="component" value="Chromosome"/>
</dbReference>
<evidence type="ECO:0000313" key="8">
    <source>
        <dbReference type="EMBL" id="ADY61236.1"/>
    </source>
</evidence>
<accession>F0SQ59</accession>
<dbReference type="FunFam" id="3.30.230.10:FF:000001">
    <property type="entry name" value="30S ribosomal protein S9"/>
    <property type="match status" value="1"/>
</dbReference>
<dbReference type="AlphaFoldDB" id="F0SQ59"/>
<reference evidence="9" key="1">
    <citation type="submission" date="2011-02" db="EMBL/GenBank/DDBJ databases">
        <title>The complete genome of Planctomyces brasiliensis DSM 5305.</title>
        <authorList>
            <person name="Lucas S."/>
            <person name="Copeland A."/>
            <person name="Lapidus A."/>
            <person name="Bruce D."/>
            <person name="Goodwin L."/>
            <person name="Pitluck S."/>
            <person name="Kyrpides N."/>
            <person name="Mavromatis K."/>
            <person name="Pagani I."/>
            <person name="Ivanova N."/>
            <person name="Ovchinnikova G."/>
            <person name="Lu M."/>
            <person name="Detter J.C."/>
            <person name="Han C."/>
            <person name="Land M."/>
            <person name="Hauser L."/>
            <person name="Markowitz V."/>
            <person name="Cheng J.-F."/>
            <person name="Hugenholtz P."/>
            <person name="Woyke T."/>
            <person name="Wu D."/>
            <person name="Tindall B."/>
            <person name="Pomrenke H.G."/>
            <person name="Brambilla E."/>
            <person name="Klenk H.-P."/>
            <person name="Eisen J.A."/>
        </authorList>
    </citation>
    <scope>NUCLEOTIDE SEQUENCE [LARGE SCALE GENOMIC DNA]</scope>
    <source>
        <strain evidence="9">ATCC 49424 / DSM 5305 / JCM 21570 / IAM 15109 / NBRC 103401 / IFAM 1448</strain>
    </source>
</reference>
<dbReference type="Pfam" id="PF00380">
    <property type="entry name" value="Ribosomal_S9"/>
    <property type="match status" value="1"/>
</dbReference>
<proteinExistence type="inferred from homology"/>
<dbReference type="RefSeq" id="WP_013629955.1">
    <property type="nucleotide sequence ID" value="NC_015174.1"/>
</dbReference>
<dbReference type="HOGENOM" id="CLU_1155698_0_0_0"/>
<dbReference type="PROSITE" id="PS00360">
    <property type="entry name" value="RIBOSOMAL_S9"/>
    <property type="match status" value="1"/>
</dbReference>
<name>F0SQ59_RUBBR</name>
<sequence>MTTENPQDENKSEETVEQIDLTASAKPTTPDAEAEGAPAGVDPVESPNTGDANVEVSAESEAAPEAGEAAPEADESAVPQLTLGGGVEGEEAAEEGGIDPNFQPVIRGRVDKDGTAIGTGRRKTSVARVRVREGNGKITVNGREFEEFFRIERDRAMILAPLKSVDELGKVDVWVRVNGGGITGQTGAVVLGIARALQARNPEYHHALADGGYLTRDGRMVERKKYGKRKARRSFQFSKR</sequence>
<dbReference type="OrthoDB" id="9803965at2"/>
<evidence type="ECO:0000256" key="2">
    <source>
        <dbReference type="ARBA" id="ARBA00022980"/>
    </source>
</evidence>
<comment type="similarity">
    <text evidence="1 5 6">Belongs to the universal ribosomal protein uS9 family.</text>
</comment>
<dbReference type="EMBL" id="CP002546">
    <property type="protein sequence ID" value="ADY61236.1"/>
    <property type="molecule type" value="Genomic_DNA"/>
</dbReference>
<evidence type="ECO:0000256" key="4">
    <source>
        <dbReference type="ARBA" id="ARBA00035259"/>
    </source>
</evidence>
<dbReference type="Gene3D" id="3.30.230.10">
    <property type="match status" value="1"/>
</dbReference>
<dbReference type="PANTHER" id="PTHR21569">
    <property type="entry name" value="RIBOSOMAL PROTEIN S9"/>
    <property type="match status" value="1"/>
</dbReference>
<dbReference type="PANTHER" id="PTHR21569:SF1">
    <property type="entry name" value="SMALL RIBOSOMAL SUBUNIT PROTEIN US9M"/>
    <property type="match status" value="1"/>
</dbReference>
<feature type="compositionally biased region" description="Acidic residues" evidence="7">
    <location>
        <begin position="88"/>
        <end position="97"/>
    </location>
</feature>
<feature type="compositionally biased region" description="Low complexity" evidence="7">
    <location>
        <begin position="51"/>
        <end position="70"/>
    </location>
</feature>
<keyword evidence="3 5" id="KW-0687">Ribonucleoprotein</keyword>
<protein>
    <recommendedName>
        <fullName evidence="4 5">Small ribosomal subunit protein uS9</fullName>
    </recommendedName>
</protein>
<dbReference type="InterPro" id="IPR023035">
    <property type="entry name" value="Ribosomal_uS9_bac/plastid"/>
</dbReference>
<evidence type="ECO:0000256" key="6">
    <source>
        <dbReference type="RuleBase" id="RU003815"/>
    </source>
</evidence>
<dbReference type="InterPro" id="IPR014721">
    <property type="entry name" value="Ribsml_uS5_D2-typ_fold_subgr"/>
</dbReference>
<feature type="region of interest" description="Disordered" evidence="7">
    <location>
        <begin position="1"/>
        <end position="107"/>
    </location>
</feature>
<keyword evidence="2 5" id="KW-0689">Ribosomal protein</keyword>
<dbReference type="InterPro" id="IPR000754">
    <property type="entry name" value="Ribosomal_uS9"/>
</dbReference>
<dbReference type="GO" id="GO:0006412">
    <property type="term" value="P:translation"/>
    <property type="evidence" value="ECO:0007669"/>
    <property type="project" value="UniProtKB-UniRule"/>
</dbReference>
<dbReference type="HAMAP" id="MF_00532_B">
    <property type="entry name" value="Ribosomal_uS9_B"/>
    <property type="match status" value="1"/>
</dbReference>
<dbReference type="GO" id="GO:0022627">
    <property type="term" value="C:cytosolic small ribosomal subunit"/>
    <property type="evidence" value="ECO:0007669"/>
    <property type="project" value="TreeGrafter"/>
</dbReference>
<dbReference type="InterPro" id="IPR020574">
    <property type="entry name" value="Ribosomal_uS9_CS"/>
</dbReference>
<dbReference type="InterPro" id="IPR020568">
    <property type="entry name" value="Ribosomal_Su5_D2-typ_SF"/>
</dbReference>
<evidence type="ECO:0000313" key="9">
    <source>
        <dbReference type="Proteomes" id="UP000006860"/>
    </source>
</evidence>
<dbReference type="eggNOG" id="COG0103">
    <property type="taxonomic scope" value="Bacteria"/>
</dbReference>
<organism evidence="8 9">
    <name type="scientific">Rubinisphaera brasiliensis (strain ATCC 49424 / DSM 5305 / JCM 21570 / IAM 15109 / NBRC 103401 / IFAM 1448)</name>
    <name type="common">Planctomyces brasiliensis</name>
    <dbReference type="NCBI Taxonomy" id="756272"/>
    <lineage>
        <taxon>Bacteria</taxon>
        <taxon>Pseudomonadati</taxon>
        <taxon>Planctomycetota</taxon>
        <taxon>Planctomycetia</taxon>
        <taxon>Planctomycetales</taxon>
        <taxon>Planctomycetaceae</taxon>
        <taxon>Rubinisphaera</taxon>
    </lineage>
</organism>
<dbReference type="NCBIfam" id="NF001099">
    <property type="entry name" value="PRK00132.1"/>
    <property type="match status" value="1"/>
</dbReference>
<dbReference type="KEGG" id="pbs:Plabr_3639"/>
<dbReference type="GO" id="GO:0003723">
    <property type="term" value="F:RNA binding"/>
    <property type="evidence" value="ECO:0007669"/>
    <property type="project" value="TreeGrafter"/>
</dbReference>
<gene>
    <name evidence="5" type="primary">rpsI</name>
    <name evidence="8" type="ordered locus">Plabr_3639</name>
</gene>
<evidence type="ECO:0000256" key="5">
    <source>
        <dbReference type="HAMAP-Rule" id="MF_00532"/>
    </source>
</evidence>
<dbReference type="GO" id="GO:0003735">
    <property type="term" value="F:structural constituent of ribosome"/>
    <property type="evidence" value="ECO:0007669"/>
    <property type="project" value="InterPro"/>
</dbReference>
<dbReference type="STRING" id="756272.Plabr_3639"/>